<reference evidence="1" key="1">
    <citation type="journal article" date="2015" name="Nature">
        <title>Complex archaea that bridge the gap between prokaryotes and eukaryotes.</title>
        <authorList>
            <person name="Spang A."/>
            <person name="Saw J.H."/>
            <person name="Jorgensen S.L."/>
            <person name="Zaremba-Niedzwiedzka K."/>
            <person name="Martijn J."/>
            <person name="Lind A.E."/>
            <person name="van Eijk R."/>
            <person name="Schleper C."/>
            <person name="Guy L."/>
            <person name="Ettema T.J."/>
        </authorList>
    </citation>
    <scope>NUCLEOTIDE SEQUENCE</scope>
</reference>
<organism evidence="1">
    <name type="scientific">marine sediment metagenome</name>
    <dbReference type="NCBI Taxonomy" id="412755"/>
    <lineage>
        <taxon>unclassified sequences</taxon>
        <taxon>metagenomes</taxon>
        <taxon>ecological metagenomes</taxon>
    </lineage>
</organism>
<dbReference type="EMBL" id="LAZR01020393">
    <property type="protein sequence ID" value="KKL89054.1"/>
    <property type="molecule type" value="Genomic_DNA"/>
</dbReference>
<gene>
    <name evidence="1" type="ORF">LCGC14_1918520</name>
</gene>
<protein>
    <submittedName>
        <fullName evidence="1">Uncharacterized protein</fullName>
    </submittedName>
</protein>
<sequence length="94" mass="10181">MAAEIFEFIDCATISIQYQTTGLANVSFTVVSTEQEPGILLPVRDYTQLTFGGIDFKGFVTQLDSGIIPGSIPNVFEHRFSLIMTGCAADCPRG</sequence>
<dbReference type="AlphaFoldDB" id="A0A0F9FRA5"/>
<evidence type="ECO:0000313" key="1">
    <source>
        <dbReference type="EMBL" id="KKL89054.1"/>
    </source>
</evidence>
<accession>A0A0F9FRA5</accession>
<proteinExistence type="predicted"/>
<comment type="caution">
    <text evidence="1">The sequence shown here is derived from an EMBL/GenBank/DDBJ whole genome shotgun (WGS) entry which is preliminary data.</text>
</comment>
<name>A0A0F9FRA5_9ZZZZ</name>